<dbReference type="AlphaFoldDB" id="K2LCF3"/>
<feature type="domain" description="Thiopeptide-type bacteriocin biosynthesis" evidence="1">
    <location>
        <begin position="2"/>
        <end position="363"/>
    </location>
</feature>
<dbReference type="OrthoDB" id="70280at2"/>
<evidence type="ECO:0000259" key="1">
    <source>
        <dbReference type="Pfam" id="PF14028"/>
    </source>
</evidence>
<evidence type="ECO:0000313" key="3">
    <source>
        <dbReference type="Proteomes" id="UP000014115"/>
    </source>
</evidence>
<dbReference type="STRING" id="740709.A10D4_00610"/>
<dbReference type="PATRIC" id="fig|740709.3.peg.122"/>
<dbReference type="Pfam" id="PF14028">
    <property type="entry name" value="Lant_dehydr_C"/>
    <property type="match status" value="1"/>
</dbReference>
<sequence>MWHVIRIAYFENDKSALLLGPLKHVIEDILKPAKITAYLQSHWKFGPHIDLTLQCSQNQFDACYPRIKAQLDDWLKQHPSTTELQPEAYEKLSYQLGMSELASPPYLPLLTNNSVSIAAYELSESVDIEALHQNKVQFLQATCELTLALVALKQQQQNEFFVALILMMGMVAMRFQPDGIRRGYISYRSHAEFFLENYDQSGALRQKFDALDQRLQSVVDDSLAKLTREQWSQLSLSSTVMQLLRQWSAIVDETYAQQLATVTDNYQAFIDDDDEVSKSERHFVKMAEQVSSQVPSHIKTIDRDFNTGKVVKSALQHEQGKQLFRSKPFIAYRLTVNYFYLLLPTLEISPVQKFSLCHILANAVERQWQLNWQDIIPVAAGGEHG</sequence>
<proteinExistence type="predicted"/>
<name>K2LCF3_9GAMM</name>
<keyword evidence="3" id="KW-1185">Reference proteome</keyword>
<protein>
    <recommendedName>
        <fullName evidence="1">Thiopeptide-type bacteriocin biosynthesis domain-containing protein</fullName>
    </recommendedName>
</protein>
<dbReference type="InterPro" id="IPR023809">
    <property type="entry name" value="Thiopep_bacteriocin_synth_dom"/>
</dbReference>
<dbReference type="eggNOG" id="ENOG50333E9">
    <property type="taxonomic scope" value="Bacteria"/>
</dbReference>
<accession>K2LCF3</accession>
<evidence type="ECO:0000313" key="2">
    <source>
        <dbReference type="EMBL" id="EKE87550.1"/>
    </source>
</evidence>
<gene>
    <name evidence="2" type="ORF">A10D4_00610</name>
</gene>
<organism evidence="2 3">
    <name type="scientific">Idiomarina xiamenensis 10-D-4</name>
    <dbReference type="NCBI Taxonomy" id="740709"/>
    <lineage>
        <taxon>Bacteria</taxon>
        <taxon>Pseudomonadati</taxon>
        <taxon>Pseudomonadota</taxon>
        <taxon>Gammaproteobacteria</taxon>
        <taxon>Alteromonadales</taxon>
        <taxon>Idiomarinaceae</taxon>
        <taxon>Idiomarina</taxon>
    </lineage>
</organism>
<comment type="caution">
    <text evidence="2">The sequence shown here is derived from an EMBL/GenBank/DDBJ whole genome shotgun (WGS) entry which is preliminary data.</text>
</comment>
<dbReference type="EMBL" id="AMRG01000001">
    <property type="protein sequence ID" value="EKE87550.1"/>
    <property type="molecule type" value="Genomic_DNA"/>
</dbReference>
<dbReference type="Proteomes" id="UP000014115">
    <property type="component" value="Unassembled WGS sequence"/>
</dbReference>
<reference evidence="2 3" key="1">
    <citation type="journal article" date="2012" name="J. Bacteriol.">
        <title>Genome Sequence of Idiomarina xiamenensis Type Strain 10-D-4.</title>
        <authorList>
            <person name="Lai Q."/>
            <person name="Wang L."/>
            <person name="Wang W."/>
            <person name="Shao Z."/>
        </authorList>
    </citation>
    <scope>NUCLEOTIDE SEQUENCE [LARGE SCALE GENOMIC DNA]</scope>
    <source>
        <strain evidence="2 3">10-D-4</strain>
    </source>
</reference>
<dbReference type="RefSeq" id="WP_008487053.1">
    <property type="nucleotide sequence ID" value="NZ_AMRG01000001.1"/>
</dbReference>